<dbReference type="InterPro" id="IPR053013">
    <property type="entry name" value="LAT"/>
</dbReference>
<dbReference type="SUPFAM" id="SSF55729">
    <property type="entry name" value="Acyl-CoA N-acyltransferases (Nat)"/>
    <property type="match status" value="1"/>
</dbReference>
<name>A0A2P5HVT8_DIAHE</name>
<dbReference type="OrthoDB" id="2020070at2759"/>
<dbReference type="InterPro" id="IPR016181">
    <property type="entry name" value="Acyl_CoA_acyltransferase"/>
</dbReference>
<dbReference type="FunCoup" id="A0A2P5HVT8">
    <property type="interactions" value="88"/>
</dbReference>
<gene>
    <name evidence="2" type="ORF">DHEL01_v207236</name>
</gene>
<evidence type="ECO:0000313" key="2">
    <source>
        <dbReference type="EMBL" id="POS74371.1"/>
    </source>
</evidence>
<dbReference type="InParanoid" id="A0A2P5HVT8"/>
<reference evidence="2" key="1">
    <citation type="submission" date="2017-09" db="EMBL/GenBank/DDBJ databases">
        <title>Polyketide synthases of a Diaporthe helianthi virulent isolate.</title>
        <authorList>
            <person name="Baroncelli R."/>
        </authorList>
    </citation>
    <scope>NUCLEOTIDE SEQUENCE [LARGE SCALE GENOMIC DNA]</scope>
    <source>
        <strain evidence="2">7/96</strain>
    </source>
</reference>
<proteinExistence type="predicted"/>
<dbReference type="InterPro" id="IPR055100">
    <property type="entry name" value="GNAT_LYC1-like"/>
</dbReference>
<protein>
    <recommendedName>
        <fullName evidence="1">LYC1 C-terminal domain-containing protein</fullName>
    </recommendedName>
</protein>
<dbReference type="EMBL" id="MAVT02000641">
    <property type="protein sequence ID" value="POS74371.1"/>
    <property type="molecule type" value="Genomic_DNA"/>
</dbReference>
<organism evidence="2 3">
    <name type="scientific">Diaporthe helianthi</name>
    <dbReference type="NCBI Taxonomy" id="158607"/>
    <lineage>
        <taxon>Eukaryota</taxon>
        <taxon>Fungi</taxon>
        <taxon>Dikarya</taxon>
        <taxon>Ascomycota</taxon>
        <taxon>Pezizomycotina</taxon>
        <taxon>Sordariomycetes</taxon>
        <taxon>Sordariomycetidae</taxon>
        <taxon>Diaporthales</taxon>
        <taxon>Diaporthaceae</taxon>
        <taxon>Diaporthe</taxon>
    </lineage>
</organism>
<dbReference type="STRING" id="158607.A0A2P5HVT8"/>
<dbReference type="Pfam" id="PF22998">
    <property type="entry name" value="GNAT_LYC1-like"/>
    <property type="match status" value="1"/>
</dbReference>
<dbReference type="PANTHER" id="PTHR34815:SF4">
    <property type="entry name" value="N-ACETYLTRANSFERASE DOMAIN-CONTAINING PROTEIN"/>
    <property type="match status" value="1"/>
</dbReference>
<dbReference type="Gene3D" id="3.40.630.30">
    <property type="match status" value="1"/>
</dbReference>
<dbReference type="PANTHER" id="PTHR34815">
    <property type="entry name" value="LYSINE ACETYLTRANSFERASE"/>
    <property type="match status" value="1"/>
</dbReference>
<evidence type="ECO:0000259" key="1">
    <source>
        <dbReference type="Pfam" id="PF22998"/>
    </source>
</evidence>
<sequence>MALRLATTTLNLPDGPVEVAVGEATPAQQLECCKLAGTAFAAPLSQAQYVELEDYLGNLPLAVDRGRRYWCLFPTNNPNCILATCKTLHRFILVRKGTEVSENDGYCIASVITNPAYRKAGLASVLLGHVAEWMDGPGAGMASMLYTSIGDFYAKRGWGPLPAFESTLRCATAATTLDRPPSLSGTRLLNPGDIDGLCTRDVEGIKLEMRQMQISSTGQRQVAVAPTADLINLLQERANFMASRQFGKATEHRGAISDSGDSWIYWYHDFRKQQLAVLRVRLPHEVGPRQLEQLVSLLLDALEEAGAWSLPKVTIWDANPVVLQALDLLKHRHAVEVATGQRHQRSIPSLRWKGDDGSETATLYYNEFYAWS</sequence>
<accession>A0A2P5HVT8</accession>
<comment type="caution">
    <text evidence="2">The sequence shown here is derived from an EMBL/GenBank/DDBJ whole genome shotgun (WGS) entry which is preliminary data.</text>
</comment>
<keyword evidence="3" id="KW-1185">Reference proteome</keyword>
<feature type="domain" description="LYC1 C-terminal" evidence="1">
    <location>
        <begin position="180"/>
        <end position="371"/>
    </location>
</feature>
<evidence type="ECO:0000313" key="3">
    <source>
        <dbReference type="Proteomes" id="UP000094444"/>
    </source>
</evidence>
<dbReference type="Proteomes" id="UP000094444">
    <property type="component" value="Unassembled WGS sequence"/>
</dbReference>
<dbReference type="AlphaFoldDB" id="A0A2P5HVT8"/>